<reference evidence="1 2" key="1">
    <citation type="journal article" date="2018" name="Mol. Biol. Evol.">
        <title>Broad Genomic Sampling Reveals a Smut Pathogenic Ancestry of the Fungal Clade Ustilaginomycotina.</title>
        <authorList>
            <person name="Kijpornyongpan T."/>
            <person name="Mondo S.J."/>
            <person name="Barry K."/>
            <person name="Sandor L."/>
            <person name="Lee J."/>
            <person name="Lipzen A."/>
            <person name="Pangilinan J."/>
            <person name="LaButti K."/>
            <person name="Hainaut M."/>
            <person name="Henrissat B."/>
            <person name="Grigoriev I.V."/>
            <person name="Spatafora J.W."/>
            <person name="Aime M.C."/>
        </authorList>
    </citation>
    <scope>NUCLEOTIDE SEQUENCE [LARGE SCALE GENOMIC DNA]</scope>
    <source>
        <strain evidence="1 2">MCA 4186</strain>
    </source>
</reference>
<evidence type="ECO:0000313" key="1">
    <source>
        <dbReference type="EMBL" id="PWN95613.1"/>
    </source>
</evidence>
<dbReference type="GeneID" id="37270788"/>
<dbReference type="EMBL" id="KZ819303">
    <property type="protein sequence ID" value="PWN95613.1"/>
    <property type="molecule type" value="Genomic_DNA"/>
</dbReference>
<dbReference type="RefSeq" id="XP_025595892.1">
    <property type="nucleotide sequence ID" value="XM_025743244.1"/>
</dbReference>
<gene>
    <name evidence="1" type="ORF">FA09DRAFT_331937</name>
</gene>
<protein>
    <submittedName>
        <fullName evidence="1">Uncharacterized protein</fullName>
    </submittedName>
</protein>
<evidence type="ECO:0000313" key="2">
    <source>
        <dbReference type="Proteomes" id="UP000245946"/>
    </source>
</evidence>
<proteinExistence type="predicted"/>
<name>A0A316Z648_9BASI</name>
<sequence>MSAASLDTRAQGGPTGSVEASCQLVIEHGRTALLEHREAAGAQNKQVVAQRSVGRCGGVETRQQALGEYCGEG</sequence>
<dbReference type="AlphaFoldDB" id="A0A316Z648"/>
<dbReference type="Proteomes" id="UP000245946">
    <property type="component" value="Unassembled WGS sequence"/>
</dbReference>
<keyword evidence="2" id="KW-1185">Reference proteome</keyword>
<organism evidence="1 2">
    <name type="scientific">Tilletiopsis washingtonensis</name>
    <dbReference type="NCBI Taxonomy" id="58919"/>
    <lineage>
        <taxon>Eukaryota</taxon>
        <taxon>Fungi</taxon>
        <taxon>Dikarya</taxon>
        <taxon>Basidiomycota</taxon>
        <taxon>Ustilaginomycotina</taxon>
        <taxon>Exobasidiomycetes</taxon>
        <taxon>Entylomatales</taxon>
        <taxon>Entylomatales incertae sedis</taxon>
        <taxon>Tilletiopsis</taxon>
    </lineage>
</organism>
<accession>A0A316Z648</accession>